<dbReference type="AlphaFoldDB" id="A0A6B0UL02"/>
<reference evidence="1" key="1">
    <citation type="submission" date="2019-12" db="EMBL/GenBank/DDBJ databases">
        <title>An insight into the sialome of adult female Ixodes ricinus ticks feeding for 6 days.</title>
        <authorList>
            <person name="Perner J."/>
            <person name="Ribeiro J.M.C."/>
        </authorList>
    </citation>
    <scope>NUCLEOTIDE SEQUENCE</scope>
    <source>
        <strain evidence="1">Semi-engorged</strain>
        <tissue evidence="1">Salivary glands</tissue>
    </source>
</reference>
<organism evidence="1">
    <name type="scientific">Ixodes ricinus</name>
    <name type="common">Common tick</name>
    <name type="synonym">Acarus ricinus</name>
    <dbReference type="NCBI Taxonomy" id="34613"/>
    <lineage>
        <taxon>Eukaryota</taxon>
        <taxon>Metazoa</taxon>
        <taxon>Ecdysozoa</taxon>
        <taxon>Arthropoda</taxon>
        <taxon>Chelicerata</taxon>
        <taxon>Arachnida</taxon>
        <taxon>Acari</taxon>
        <taxon>Parasitiformes</taxon>
        <taxon>Ixodida</taxon>
        <taxon>Ixodoidea</taxon>
        <taxon>Ixodidae</taxon>
        <taxon>Ixodinae</taxon>
        <taxon>Ixodes</taxon>
    </lineage>
</organism>
<sequence length="112" mass="12887">MNELCGSQLILFATWWGWIAEKHICRAFSFSATWQGQIVAKRTCHLQARTTCKALRACYTFFSDVLSQTRVLPWSLPVWWGVSSGMPTWTIDFGVCHCRVQKKKKASVSCFY</sequence>
<accession>A0A6B0UL02</accession>
<dbReference type="EMBL" id="GIFC01008055">
    <property type="protein sequence ID" value="MXU90138.1"/>
    <property type="molecule type" value="Transcribed_RNA"/>
</dbReference>
<proteinExistence type="predicted"/>
<name>A0A6B0UL02_IXORI</name>
<protein>
    <submittedName>
        <fullName evidence="1">Putative secreted protein</fullName>
    </submittedName>
</protein>
<evidence type="ECO:0000313" key="1">
    <source>
        <dbReference type="EMBL" id="MXU90138.1"/>
    </source>
</evidence>